<feature type="transmembrane region" description="Helical" evidence="6">
    <location>
        <begin position="17"/>
        <end position="35"/>
    </location>
</feature>
<keyword evidence="9" id="KW-1185">Reference proteome</keyword>
<dbReference type="EMBL" id="VWXF01000005">
    <property type="protein sequence ID" value="NIF22744.1"/>
    <property type="molecule type" value="Genomic_DNA"/>
</dbReference>
<feature type="transmembrane region" description="Helical" evidence="6">
    <location>
        <begin position="145"/>
        <end position="164"/>
    </location>
</feature>
<dbReference type="PROSITE" id="PS50850">
    <property type="entry name" value="MFS"/>
    <property type="match status" value="1"/>
</dbReference>
<keyword evidence="2" id="KW-1003">Cell membrane</keyword>
<feature type="transmembrane region" description="Helical" evidence="6">
    <location>
        <begin position="55"/>
        <end position="74"/>
    </location>
</feature>
<dbReference type="PANTHER" id="PTHR43124:SF5">
    <property type="entry name" value="PURINE RIBONUCLEOSIDE EFFLUX PUMP NEPI"/>
    <property type="match status" value="1"/>
</dbReference>
<feature type="transmembrane region" description="Helical" evidence="6">
    <location>
        <begin position="86"/>
        <end position="106"/>
    </location>
</feature>
<dbReference type="InterPro" id="IPR050189">
    <property type="entry name" value="MFS_Efflux_Transporters"/>
</dbReference>
<proteinExistence type="predicted"/>
<feature type="transmembrane region" description="Helical" evidence="6">
    <location>
        <begin position="284"/>
        <end position="300"/>
    </location>
</feature>
<organism evidence="8 9">
    <name type="scientific">Candidatus Pantoea multigeneris</name>
    <dbReference type="NCBI Taxonomy" id="2608357"/>
    <lineage>
        <taxon>Bacteria</taxon>
        <taxon>Pseudomonadati</taxon>
        <taxon>Pseudomonadota</taxon>
        <taxon>Gammaproteobacteria</taxon>
        <taxon>Enterobacterales</taxon>
        <taxon>Erwiniaceae</taxon>
        <taxon>Pantoea</taxon>
    </lineage>
</organism>
<evidence type="ECO:0000256" key="6">
    <source>
        <dbReference type="SAM" id="Phobius"/>
    </source>
</evidence>
<keyword evidence="4 6" id="KW-1133">Transmembrane helix</keyword>
<feature type="transmembrane region" description="Helical" evidence="6">
    <location>
        <begin position="217"/>
        <end position="236"/>
    </location>
</feature>
<reference evidence="8 9" key="1">
    <citation type="journal article" date="2019" name="bioRxiv">
        <title>Bacteria contribute to plant secondary compound degradation in a generalist herbivore system.</title>
        <authorList>
            <person name="Francoeur C.B."/>
            <person name="Khadempour L."/>
            <person name="Moreira-Soto R.D."/>
            <person name="Gotting K."/>
            <person name="Book A.J."/>
            <person name="Pinto-Tomas A.A."/>
            <person name="Keefover-Ring K."/>
            <person name="Currie C.R."/>
        </authorList>
    </citation>
    <scope>NUCLEOTIDE SEQUENCE [LARGE SCALE GENOMIC DNA]</scope>
    <source>
        <strain evidence="8">Acro-835</strain>
    </source>
</reference>
<feature type="transmembrane region" description="Helical" evidence="6">
    <location>
        <begin position="343"/>
        <end position="364"/>
    </location>
</feature>
<name>A0ABX0RD92_9GAMM</name>
<comment type="subcellular location">
    <subcellularLocation>
        <location evidence="1">Cell membrane</location>
        <topology evidence="1">Multi-pass membrane protein</topology>
    </subcellularLocation>
</comment>
<gene>
    <name evidence="8" type="ORF">F3J40_14195</name>
</gene>
<accession>A0ABX0RD92</accession>
<feature type="transmembrane region" description="Helical" evidence="6">
    <location>
        <begin position="370"/>
        <end position="389"/>
    </location>
</feature>
<sequence>MSVNSEMAGESATPVRAAWGAVVAMAFGVFVLVSAEFLPVSLLTPMAASLHVTEGLAGQTITATALVALLASLATAQVTRGRDRRGVMLIFFVLLIASCLLVTFAVNLPMILAARVLLGMAIGGFWTLSTAMAMRLVAPWQVPRALSIVFSGVSLATVFAAPLGSYLGGLLGWRDTFLLAAMLSGVSLVWLFFSLPSLPAEEKSAEGGAMNLLRRPVMRWGLLAVMLLFTGHFAFFTYLRPYLETGVGFNLNQLSLVLLGFGIANFFGTSLAGWLLARSVWRTLAGMSLLMSLMALVLVNSEGTPWLAALGVALWGLAFGAMPVGWSTWLAKVADDDAEAGGGLMVATIQFGITLGAAAGGLIVDGHGTSGVIASSGVVILLSTLLVVTQVRRHA</sequence>
<dbReference type="InterPro" id="IPR020846">
    <property type="entry name" value="MFS_dom"/>
</dbReference>
<dbReference type="PANTHER" id="PTHR43124">
    <property type="entry name" value="PURINE EFFLUX PUMP PBUE"/>
    <property type="match status" value="1"/>
</dbReference>
<dbReference type="Gene3D" id="1.20.1250.20">
    <property type="entry name" value="MFS general substrate transporter like domains"/>
    <property type="match status" value="1"/>
</dbReference>
<evidence type="ECO:0000313" key="8">
    <source>
        <dbReference type="EMBL" id="NIF22744.1"/>
    </source>
</evidence>
<feature type="transmembrane region" description="Helical" evidence="6">
    <location>
        <begin position="256"/>
        <end position="277"/>
    </location>
</feature>
<feature type="transmembrane region" description="Helical" evidence="6">
    <location>
        <begin position="176"/>
        <end position="196"/>
    </location>
</feature>
<evidence type="ECO:0000256" key="1">
    <source>
        <dbReference type="ARBA" id="ARBA00004651"/>
    </source>
</evidence>
<comment type="caution">
    <text evidence="8">The sequence shown here is derived from an EMBL/GenBank/DDBJ whole genome shotgun (WGS) entry which is preliminary data.</text>
</comment>
<dbReference type="Proteomes" id="UP001515683">
    <property type="component" value="Unassembled WGS sequence"/>
</dbReference>
<feature type="domain" description="Major facilitator superfamily (MFS) profile" evidence="7">
    <location>
        <begin position="21"/>
        <end position="395"/>
    </location>
</feature>
<feature type="transmembrane region" description="Helical" evidence="6">
    <location>
        <begin position="112"/>
        <end position="133"/>
    </location>
</feature>
<dbReference type="RefSeq" id="WP_167015558.1">
    <property type="nucleotide sequence ID" value="NZ_VWXF01000005.1"/>
</dbReference>
<evidence type="ECO:0000256" key="5">
    <source>
        <dbReference type="ARBA" id="ARBA00023136"/>
    </source>
</evidence>
<evidence type="ECO:0000256" key="2">
    <source>
        <dbReference type="ARBA" id="ARBA00022475"/>
    </source>
</evidence>
<dbReference type="CDD" id="cd17324">
    <property type="entry name" value="MFS_NepI_like"/>
    <property type="match status" value="1"/>
</dbReference>
<evidence type="ECO:0000313" key="9">
    <source>
        <dbReference type="Proteomes" id="UP001515683"/>
    </source>
</evidence>
<protein>
    <submittedName>
        <fullName evidence="8">MFS transporter</fullName>
    </submittedName>
</protein>
<evidence type="ECO:0000259" key="7">
    <source>
        <dbReference type="PROSITE" id="PS50850"/>
    </source>
</evidence>
<dbReference type="InterPro" id="IPR036259">
    <property type="entry name" value="MFS_trans_sf"/>
</dbReference>
<dbReference type="Pfam" id="PF07690">
    <property type="entry name" value="MFS_1"/>
    <property type="match status" value="1"/>
</dbReference>
<evidence type="ECO:0000256" key="3">
    <source>
        <dbReference type="ARBA" id="ARBA00022692"/>
    </source>
</evidence>
<evidence type="ECO:0000256" key="4">
    <source>
        <dbReference type="ARBA" id="ARBA00022989"/>
    </source>
</evidence>
<dbReference type="InterPro" id="IPR011701">
    <property type="entry name" value="MFS"/>
</dbReference>
<keyword evidence="5 6" id="KW-0472">Membrane</keyword>
<dbReference type="SUPFAM" id="SSF103473">
    <property type="entry name" value="MFS general substrate transporter"/>
    <property type="match status" value="1"/>
</dbReference>
<feature type="transmembrane region" description="Helical" evidence="6">
    <location>
        <begin position="306"/>
        <end position="331"/>
    </location>
</feature>
<keyword evidence="3 6" id="KW-0812">Transmembrane</keyword>